<gene>
    <name evidence="2" type="ORF">Vbra_98</name>
</gene>
<organism evidence="2 3">
    <name type="scientific">Vitrella brassicaformis (strain CCMP3155)</name>
    <dbReference type="NCBI Taxonomy" id="1169540"/>
    <lineage>
        <taxon>Eukaryota</taxon>
        <taxon>Sar</taxon>
        <taxon>Alveolata</taxon>
        <taxon>Colpodellida</taxon>
        <taxon>Vitrellaceae</taxon>
        <taxon>Vitrella</taxon>
    </lineage>
</organism>
<dbReference type="Proteomes" id="UP000041254">
    <property type="component" value="Unassembled WGS sequence"/>
</dbReference>
<sequence>MQDLRKRKRLLSESTRSCLKALRKKRLLGILKVKAKKSSLKVAATYCSGGEALDQCGGQRQKLTSMLIEQLLAALRAKQKAKTQEQQRGEEPLGQVEPTGETELPVEATRAPGGEERDGQEGGKVENEDLDDTRAAAPLVNVDEFRVYLAPGGDRQPVEEAKARLRGLLQLAGKNAGRRGCLA</sequence>
<reference evidence="2 3" key="1">
    <citation type="submission" date="2014-11" db="EMBL/GenBank/DDBJ databases">
        <authorList>
            <person name="Zhu J."/>
            <person name="Qi W."/>
            <person name="Song R."/>
        </authorList>
    </citation>
    <scope>NUCLEOTIDE SEQUENCE [LARGE SCALE GENOMIC DNA]</scope>
</reference>
<dbReference type="InParanoid" id="A0A0G4FJK7"/>
<dbReference type="VEuPathDB" id="CryptoDB:Vbra_98"/>
<feature type="region of interest" description="Disordered" evidence="1">
    <location>
        <begin position="78"/>
        <end position="136"/>
    </location>
</feature>
<protein>
    <submittedName>
        <fullName evidence="2">Uncharacterized protein</fullName>
    </submittedName>
</protein>
<feature type="compositionally biased region" description="Basic and acidic residues" evidence="1">
    <location>
        <begin position="113"/>
        <end position="127"/>
    </location>
</feature>
<name>A0A0G4FJK7_VITBC</name>
<dbReference type="EMBL" id="CDMY01000449">
    <property type="protein sequence ID" value="CEM13932.1"/>
    <property type="molecule type" value="Genomic_DNA"/>
</dbReference>
<keyword evidence="3" id="KW-1185">Reference proteome</keyword>
<evidence type="ECO:0000313" key="3">
    <source>
        <dbReference type="Proteomes" id="UP000041254"/>
    </source>
</evidence>
<evidence type="ECO:0000313" key="2">
    <source>
        <dbReference type="EMBL" id="CEM13932.1"/>
    </source>
</evidence>
<proteinExistence type="predicted"/>
<evidence type="ECO:0000256" key="1">
    <source>
        <dbReference type="SAM" id="MobiDB-lite"/>
    </source>
</evidence>
<dbReference type="AlphaFoldDB" id="A0A0G4FJK7"/>
<feature type="compositionally biased region" description="Basic and acidic residues" evidence="1">
    <location>
        <begin position="82"/>
        <end position="91"/>
    </location>
</feature>
<accession>A0A0G4FJK7</accession>